<evidence type="ECO:0000256" key="1">
    <source>
        <dbReference type="SAM" id="MobiDB-lite"/>
    </source>
</evidence>
<feature type="region of interest" description="Disordered" evidence="1">
    <location>
        <begin position="68"/>
        <end position="100"/>
    </location>
</feature>
<dbReference type="SMART" id="SM00530">
    <property type="entry name" value="HTH_XRE"/>
    <property type="match status" value="1"/>
</dbReference>
<accession>A0A940WIA4</accession>
<keyword evidence="4" id="KW-1185">Reference proteome</keyword>
<dbReference type="Gene3D" id="1.10.260.40">
    <property type="entry name" value="lambda repressor-like DNA-binding domains"/>
    <property type="match status" value="1"/>
</dbReference>
<dbReference type="InterPro" id="IPR010982">
    <property type="entry name" value="Lambda_DNA-bd_dom_sf"/>
</dbReference>
<dbReference type="SUPFAM" id="SSF47413">
    <property type="entry name" value="lambda repressor-like DNA-binding domains"/>
    <property type="match status" value="1"/>
</dbReference>
<dbReference type="Pfam" id="PF01381">
    <property type="entry name" value="HTH_3"/>
    <property type="match status" value="1"/>
</dbReference>
<organism evidence="3 4">
    <name type="scientific">Microbispora oryzae</name>
    <dbReference type="NCBI Taxonomy" id="2806554"/>
    <lineage>
        <taxon>Bacteria</taxon>
        <taxon>Bacillati</taxon>
        <taxon>Actinomycetota</taxon>
        <taxon>Actinomycetes</taxon>
        <taxon>Streptosporangiales</taxon>
        <taxon>Streptosporangiaceae</taxon>
        <taxon>Microbispora</taxon>
    </lineage>
</organism>
<protein>
    <submittedName>
        <fullName evidence="3">Helix-turn-helix transcriptional regulator</fullName>
    </submittedName>
</protein>
<evidence type="ECO:0000313" key="3">
    <source>
        <dbReference type="EMBL" id="MBP2704477.1"/>
    </source>
</evidence>
<evidence type="ECO:0000259" key="2">
    <source>
        <dbReference type="PROSITE" id="PS50943"/>
    </source>
</evidence>
<gene>
    <name evidence="3" type="ORF">JOL79_11690</name>
</gene>
<dbReference type="GO" id="GO:0003677">
    <property type="term" value="F:DNA binding"/>
    <property type="evidence" value="ECO:0007669"/>
    <property type="project" value="InterPro"/>
</dbReference>
<name>A0A940WIA4_9ACTN</name>
<comment type="caution">
    <text evidence="3">The sequence shown here is derived from an EMBL/GenBank/DDBJ whole genome shotgun (WGS) entry which is preliminary data.</text>
</comment>
<sequence>MPPTRTTRQNGWAIRGVRAARGLSGYRLAKRLGIQPSTLTNIEREVKNVSTTLLGRIAAELETPIEAFDRESRPMRASTDGDEATAAAAEPDSLDGEEEA</sequence>
<dbReference type="RefSeq" id="WP_210155782.1">
    <property type="nucleotide sequence ID" value="NZ_JAFCNB010000005.1"/>
</dbReference>
<dbReference type="AlphaFoldDB" id="A0A940WIA4"/>
<reference evidence="3" key="1">
    <citation type="submission" date="2021-02" db="EMBL/GenBank/DDBJ databases">
        <title>Draft genome sequence of Microbispora sp. RL4-1S isolated from rice leaves in Thailand.</title>
        <authorList>
            <person name="Muangham S."/>
            <person name="Duangmal K."/>
        </authorList>
    </citation>
    <scope>NUCLEOTIDE SEQUENCE</scope>
    <source>
        <strain evidence="3">RL4-1S</strain>
    </source>
</reference>
<proteinExistence type="predicted"/>
<dbReference type="InterPro" id="IPR001387">
    <property type="entry name" value="Cro/C1-type_HTH"/>
</dbReference>
<dbReference type="PROSITE" id="PS50943">
    <property type="entry name" value="HTH_CROC1"/>
    <property type="match status" value="1"/>
</dbReference>
<dbReference type="EMBL" id="JAFCNB010000005">
    <property type="protein sequence ID" value="MBP2704477.1"/>
    <property type="molecule type" value="Genomic_DNA"/>
</dbReference>
<evidence type="ECO:0000313" key="4">
    <source>
        <dbReference type="Proteomes" id="UP000674234"/>
    </source>
</evidence>
<dbReference type="Proteomes" id="UP000674234">
    <property type="component" value="Unassembled WGS sequence"/>
</dbReference>
<dbReference type="CDD" id="cd00093">
    <property type="entry name" value="HTH_XRE"/>
    <property type="match status" value="1"/>
</dbReference>
<feature type="domain" description="HTH cro/C1-type" evidence="2">
    <location>
        <begin position="14"/>
        <end position="68"/>
    </location>
</feature>